<dbReference type="GO" id="GO:0017040">
    <property type="term" value="F:N-acylsphingosine amidohydrolase activity"/>
    <property type="evidence" value="ECO:0007669"/>
    <property type="project" value="InterPro"/>
</dbReference>
<evidence type="ECO:0000256" key="2">
    <source>
        <dbReference type="SAM" id="SignalP"/>
    </source>
</evidence>
<accession>A0AAD7EVE3</accession>
<dbReference type="GO" id="GO:0042759">
    <property type="term" value="P:long-chain fatty acid biosynthetic process"/>
    <property type="evidence" value="ECO:0007669"/>
    <property type="project" value="TreeGrafter"/>
</dbReference>
<feature type="domain" description="Neutral/alkaline non-lysosomal ceramidase N-terminal" evidence="3">
    <location>
        <begin position="40"/>
        <end position="193"/>
    </location>
</feature>
<reference evidence="4" key="1">
    <citation type="submission" date="2023-03" db="EMBL/GenBank/DDBJ databases">
        <title>Massive genome expansion in bonnet fungi (Mycena s.s.) driven by repeated elements and novel gene families across ecological guilds.</title>
        <authorList>
            <consortium name="Lawrence Berkeley National Laboratory"/>
            <person name="Harder C.B."/>
            <person name="Miyauchi S."/>
            <person name="Viragh M."/>
            <person name="Kuo A."/>
            <person name="Thoen E."/>
            <person name="Andreopoulos B."/>
            <person name="Lu D."/>
            <person name="Skrede I."/>
            <person name="Drula E."/>
            <person name="Henrissat B."/>
            <person name="Morin E."/>
            <person name="Kohler A."/>
            <person name="Barry K."/>
            <person name="LaButti K."/>
            <person name="Morin E."/>
            <person name="Salamov A."/>
            <person name="Lipzen A."/>
            <person name="Mereny Z."/>
            <person name="Hegedus B."/>
            <person name="Baldrian P."/>
            <person name="Stursova M."/>
            <person name="Weitz H."/>
            <person name="Taylor A."/>
            <person name="Grigoriev I.V."/>
            <person name="Nagy L.G."/>
            <person name="Martin F."/>
            <person name="Kauserud H."/>
        </authorList>
    </citation>
    <scope>NUCLEOTIDE SEQUENCE</scope>
    <source>
        <strain evidence="4">CBHHK002</strain>
    </source>
</reference>
<dbReference type="GO" id="GO:0005576">
    <property type="term" value="C:extracellular region"/>
    <property type="evidence" value="ECO:0007669"/>
    <property type="project" value="TreeGrafter"/>
</dbReference>
<feature type="binding site" evidence="1">
    <location>
        <position position="134"/>
    </location>
    <ligand>
        <name>Zn(2+)</name>
        <dbReference type="ChEBI" id="CHEBI:29105"/>
    </ligand>
</feature>
<dbReference type="PANTHER" id="PTHR12670:SF1">
    <property type="entry name" value="NEUTRAL CERAMIDASE"/>
    <property type="match status" value="1"/>
</dbReference>
<dbReference type="GO" id="GO:0046514">
    <property type="term" value="P:ceramide catabolic process"/>
    <property type="evidence" value="ECO:0007669"/>
    <property type="project" value="InterPro"/>
</dbReference>
<name>A0AAD7EVE3_9AGAR</name>
<organism evidence="4 5">
    <name type="scientific">Mycena albidolilacea</name>
    <dbReference type="NCBI Taxonomy" id="1033008"/>
    <lineage>
        <taxon>Eukaryota</taxon>
        <taxon>Fungi</taxon>
        <taxon>Dikarya</taxon>
        <taxon>Basidiomycota</taxon>
        <taxon>Agaricomycotina</taxon>
        <taxon>Agaricomycetes</taxon>
        <taxon>Agaricomycetidae</taxon>
        <taxon>Agaricales</taxon>
        <taxon>Marasmiineae</taxon>
        <taxon>Mycenaceae</taxon>
        <taxon>Mycena</taxon>
    </lineage>
</organism>
<gene>
    <name evidence="4" type="ORF">DFH08DRAFT_1078396</name>
</gene>
<comment type="caution">
    <text evidence="4">The sequence shown here is derived from an EMBL/GenBank/DDBJ whole genome shotgun (WGS) entry which is preliminary data.</text>
</comment>
<dbReference type="GO" id="GO:0016020">
    <property type="term" value="C:membrane"/>
    <property type="evidence" value="ECO:0007669"/>
    <property type="project" value="GOC"/>
</dbReference>
<sequence length="195" mass="20706">MHIPLLSSLFLSPLDALHSLSNKLVYALFASTPFVPRGEYLLGLGIADITGPVVETNMMGYASLAQTATGLHMRQRGRAFIVTERTSPTDRILFINADIAMGDSGIRRALLAALAEEYGEGTYHAGNVALVGTHQHSGVGGYLENLLPQITSRGLHPQTLSAILSGTLLATRRAHTSLAPGSLALGTGRVENGRY</sequence>
<evidence type="ECO:0000313" key="5">
    <source>
        <dbReference type="Proteomes" id="UP001218218"/>
    </source>
</evidence>
<evidence type="ECO:0000313" key="4">
    <source>
        <dbReference type="EMBL" id="KAJ7351322.1"/>
    </source>
</evidence>
<dbReference type="Proteomes" id="UP001218218">
    <property type="component" value="Unassembled WGS sequence"/>
</dbReference>
<comment type="cofactor">
    <cofactor evidence="1">
        <name>Zn(2+)</name>
        <dbReference type="ChEBI" id="CHEBI:29105"/>
    </cofactor>
    <text evidence="1">Binds 1 zinc ion per subunit.</text>
</comment>
<feature type="chain" id="PRO_5042111180" evidence="2">
    <location>
        <begin position="17"/>
        <end position="195"/>
    </location>
</feature>
<dbReference type="GO" id="GO:0046872">
    <property type="term" value="F:metal ion binding"/>
    <property type="evidence" value="ECO:0007669"/>
    <property type="project" value="UniProtKB-KW"/>
</dbReference>
<protein>
    <submittedName>
        <fullName evidence="4">Neutral/alkaline non-lysosomal ceramidase-domain-containing protein</fullName>
    </submittedName>
</protein>
<keyword evidence="1" id="KW-0479">Metal-binding</keyword>
<dbReference type="GO" id="GO:0046512">
    <property type="term" value="P:sphingosine biosynthetic process"/>
    <property type="evidence" value="ECO:0007669"/>
    <property type="project" value="TreeGrafter"/>
</dbReference>
<feature type="signal peptide" evidence="2">
    <location>
        <begin position="1"/>
        <end position="16"/>
    </location>
</feature>
<dbReference type="Pfam" id="PF04734">
    <property type="entry name" value="Ceramidase_alk"/>
    <property type="match status" value="1"/>
</dbReference>
<keyword evidence="5" id="KW-1185">Reference proteome</keyword>
<evidence type="ECO:0000256" key="1">
    <source>
        <dbReference type="PIRSR" id="PIRSR606823-2"/>
    </source>
</evidence>
<dbReference type="InterPro" id="IPR006823">
    <property type="entry name" value="Ceramidase_alk"/>
</dbReference>
<dbReference type="PANTHER" id="PTHR12670">
    <property type="entry name" value="CERAMIDASE"/>
    <property type="match status" value="1"/>
</dbReference>
<evidence type="ECO:0000259" key="3">
    <source>
        <dbReference type="Pfam" id="PF04734"/>
    </source>
</evidence>
<keyword evidence="2" id="KW-0732">Signal</keyword>
<keyword evidence="1" id="KW-0862">Zinc</keyword>
<dbReference type="AlphaFoldDB" id="A0AAD7EVE3"/>
<proteinExistence type="predicted"/>
<dbReference type="InterPro" id="IPR031329">
    <property type="entry name" value="NEUT/ALK_ceramidase_N"/>
</dbReference>
<dbReference type="EMBL" id="JARIHO010000013">
    <property type="protein sequence ID" value="KAJ7351322.1"/>
    <property type="molecule type" value="Genomic_DNA"/>
</dbReference>